<comment type="caution">
    <text evidence="2">The sequence shown here is derived from an EMBL/GenBank/DDBJ whole genome shotgun (WGS) entry which is preliminary data.</text>
</comment>
<evidence type="ECO:0000259" key="1">
    <source>
        <dbReference type="Pfam" id="PF20254"/>
    </source>
</evidence>
<dbReference type="Pfam" id="PF20254">
    <property type="entry name" value="DMFA2_C"/>
    <property type="match status" value="1"/>
</dbReference>
<name>A0ABU4X6C9_9HYPH</name>
<organism evidence="2 3">
    <name type="scientific">Mesorhizobium australafricanum</name>
    <dbReference type="NCBI Taxonomy" id="3072311"/>
    <lineage>
        <taxon>Bacteria</taxon>
        <taxon>Pseudomonadati</taxon>
        <taxon>Pseudomonadota</taxon>
        <taxon>Alphaproteobacteria</taxon>
        <taxon>Hyphomicrobiales</taxon>
        <taxon>Phyllobacteriaceae</taxon>
        <taxon>Mesorhizobium</taxon>
    </lineage>
</organism>
<dbReference type="SUPFAM" id="SSF49899">
    <property type="entry name" value="Concanavalin A-like lectins/glucanases"/>
    <property type="match status" value="1"/>
</dbReference>
<feature type="domain" description="N,N-dimethylformamidase beta subunit-like C-terminal" evidence="1">
    <location>
        <begin position="289"/>
        <end position="709"/>
    </location>
</feature>
<dbReference type="EMBL" id="JAVIIS010000094">
    <property type="protein sequence ID" value="MDX8443880.1"/>
    <property type="molecule type" value="Genomic_DNA"/>
</dbReference>
<sequence length="736" mass="80429">MSDRPAILAYADGDSVKPGETIAFAVSCIKLDSFDCDFVRLLGFDAGPEMPTFQPPVMPVPEAKRYPGREQPIRAGSYIKVGASQRLADPGSITICACVMPTLVAGQPRCLLSTLTPGGGGGIALRLEADGCLAAILGNPGEPRVYRLDRPLPLWLWSFVSLSYDPTHHRLQVLAHRLASGTHDHVGATWLTVDDVDPPARGDGCLLIGAERDDSGIPRHHFNGKIERPRILAAALSIEDLINLASRKPTDPLSWPCLADWNLLGDPVSEIVPDESRSGHDGVFINQPTRAVQGSNWASPTMDWRRAPDQYGAAHFHHDDIENPGWQEDLRLAVPADWPSGCYAARLRGADVEFFVPFFVRQSADATSDVAFLAPTATYAAYANLTMQRQTNEYNLGCLASSYTPLDLLAFEHLGLGKSLYDPHDDGSERCIGSLRRPVANLQPGGWLWNFQIDLCLLGWLAHVAPDHQTLTDEDLDREGLVALEGCQVLVTGSHPEYWSLPMLQALDGFLARGGRLMYLGGNGFTSAIDYHPQRKGLIEFRRRHSRNGRFGAGEAHSGFSGRPCGMWRDLGRPEQSLVGVGYLTEAFDRGSYYRRLAASDDIRARFIFEGIAEDIVGDFGIIGGAAGLEIDVVDETLGTPRHALVVAASEQHGSSYAHTLGGLDFFIRLWNDAPREPIRADMTFFETPAGGAVFSVGSIAWGSSLPYADYSNNAARISENVLRRFRDPTPFLMPD</sequence>
<evidence type="ECO:0000313" key="3">
    <source>
        <dbReference type="Proteomes" id="UP001272097"/>
    </source>
</evidence>
<evidence type="ECO:0000313" key="2">
    <source>
        <dbReference type="EMBL" id="MDX8443880.1"/>
    </source>
</evidence>
<reference evidence="2 3" key="1">
    <citation type="submission" date="2023-08" db="EMBL/GenBank/DDBJ databases">
        <title>Implementing the SeqCode for naming new Mesorhizobium species isolated from Vachellia karroo root nodules.</title>
        <authorList>
            <person name="Van Lill M."/>
        </authorList>
    </citation>
    <scope>NUCLEOTIDE SEQUENCE [LARGE SCALE GENOMIC DNA]</scope>
    <source>
        <strain evidence="2 3">VK3E</strain>
    </source>
</reference>
<accession>A0ABU4X6C9</accession>
<dbReference type="Proteomes" id="UP001272097">
    <property type="component" value="Unassembled WGS sequence"/>
</dbReference>
<keyword evidence="3" id="KW-1185">Reference proteome</keyword>
<dbReference type="Gene3D" id="2.60.120.200">
    <property type="match status" value="1"/>
</dbReference>
<dbReference type="InterPro" id="IPR013320">
    <property type="entry name" value="ConA-like_dom_sf"/>
</dbReference>
<gene>
    <name evidence="2" type="ORF">RFM51_30390</name>
</gene>
<protein>
    <recommendedName>
        <fullName evidence="1">N,N-dimethylformamidase beta subunit-like C-terminal domain-containing protein</fullName>
    </recommendedName>
</protein>
<proteinExistence type="predicted"/>
<dbReference type="RefSeq" id="WP_320217858.1">
    <property type="nucleotide sequence ID" value="NZ_JAVIIS010000094.1"/>
</dbReference>
<dbReference type="InterPro" id="IPR046540">
    <property type="entry name" value="DMFA2_C"/>
</dbReference>